<dbReference type="NCBIfam" id="TIGR01207">
    <property type="entry name" value="rmlA"/>
    <property type="match status" value="1"/>
</dbReference>
<comment type="catalytic activity">
    <reaction evidence="8 9">
        <text>dTTP + alpha-D-glucose 1-phosphate + H(+) = dTDP-alpha-D-glucose + diphosphate</text>
        <dbReference type="Rhea" id="RHEA:15225"/>
        <dbReference type="ChEBI" id="CHEBI:15378"/>
        <dbReference type="ChEBI" id="CHEBI:33019"/>
        <dbReference type="ChEBI" id="CHEBI:37568"/>
        <dbReference type="ChEBI" id="CHEBI:57477"/>
        <dbReference type="ChEBI" id="CHEBI:58601"/>
        <dbReference type="EC" id="2.7.7.24"/>
    </reaction>
</comment>
<evidence type="ECO:0000256" key="8">
    <source>
        <dbReference type="ARBA" id="ARBA00049336"/>
    </source>
</evidence>
<keyword evidence="4 9" id="KW-0808">Transferase</keyword>
<dbReference type="Proteomes" id="UP000473699">
    <property type="component" value="Unassembled WGS sequence"/>
</dbReference>
<evidence type="ECO:0000313" key="11">
    <source>
        <dbReference type="EMBL" id="MST54940.1"/>
    </source>
</evidence>
<evidence type="ECO:0000256" key="7">
    <source>
        <dbReference type="ARBA" id="ARBA00022842"/>
    </source>
</evidence>
<comment type="function">
    <text evidence="9">Catalyzes the formation of dTDP-glucose, from dTTP and glucose 1-phosphate, as well as its pyrophosphorolysis.</text>
</comment>
<dbReference type="InterPro" id="IPR005835">
    <property type="entry name" value="NTP_transferase_dom"/>
</dbReference>
<comment type="cofactor">
    <cofactor evidence="1">
        <name>Mg(2+)</name>
        <dbReference type="ChEBI" id="CHEBI:18420"/>
    </cofactor>
</comment>
<dbReference type="SUPFAM" id="SSF53448">
    <property type="entry name" value="Nucleotide-diphospho-sugar transferases"/>
    <property type="match status" value="1"/>
</dbReference>
<feature type="domain" description="Nucleotidyl transferase" evidence="10">
    <location>
        <begin position="4"/>
        <end position="242"/>
    </location>
</feature>
<dbReference type="Gene3D" id="3.90.550.10">
    <property type="entry name" value="Spore Coat Polysaccharide Biosynthesis Protein SpsA, Chain A"/>
    <property type="match status" value="1"/>
</dbReference>
<accession>A0A6L5Y9G9</accession>
<dbReference type="GO" id="GO:0046872">
    <property type="term" value="F:metal ion binding"/>
    <property type="evidence" value="ECO:0007669"/>
    <property type="project" value="UniProtKB-KW"/>
</dbReference>
<evidence type="ECO:0000256" key="9">
    <source>
        <dbReference type="RuleBase" id="RU003706"/>
    </source>
</evidence>
<comment type="similarity">
    <text evidence="2 9">Belongs to the glucose-1-phosphate thymidylyltransferase family.</text>
</comment>
<dbReference type="AlphaFoldDB" id="A0A6L5Y9G9"/>
<evidence type="ECO:0000313" key="12">
    <source>
        <dbReference type="Proteomes" id="UP000473699"/>
    </source>
</evidence>
<keyword evidence="6 9" id="KW-0479">Metal-binding</keyword>
<dbReference type="EC" id="2.7.7.24" evidence="3 9"/>
<dbReference type="EMBL" id="VUNH01000002">
    <property type="protein sequence ID" value="MST54940.1"/>
    <property type="molecule type" value="Genomic_DNA"/>
</dbReference>
<sequence>MARKGVILAAGLGTRLHPMTLAVNKQLIPVYDKPMIYYAIWVLIKAGVRDIMLVTSAVDKSSFERLLGDGSRFGIRMHYTIQHEPKGLVDAFVQTEDFIAGDPCVLILGDNIFYGSGFPAMLSKASAQTKGATVFGAIVPDPERFGVASFSEEGKVLTLEEKPAHPQSNCAVVGLYFFDGKVMQYARELRRQIPADREVSITDVNRVYMERGQLDLQVFPQGFAWLDSGTYDSLLEASNYVARVEREQDHMICCPEEAAYSAGFLALEKLREYGEADKNNNYGRYLTKLYHQFKK</sequence>
<evidence type="ECO:0000256" key="1">
    <source>
        <dbReference type="ARBA" id="ARBA00001946"/>
    </source>
</evidence>
<dbReference type="InterPro" id="IPR029044">
    <property type="entry name" value="Nucleotide-diphossugar_trans"/>
</dbReference>
<keyword evidence="7 9" id="KW-0460">Magnesium</keyword>
<gene>
    <name evidence="11" type="primary">rfbA</name>
    <name evidence="11" type="ORF">FYJ74_02585</name>
</gene>
<dbReference type="InterPro" id="IPR005907">
    <property type="entry name" value="G1P_thy_trans_s"/>
</dbReference>
<evidence type="ECO:0000256" key="3">
    <source>
        <dbReference type="ARBA" id="ARBA00012461"/>
    </source>
</evidence>
<proteinExistence type="inferred from homology"/>
<dbReference type="GO" id="GO:0008879">
    <property type="term" value="F:glucose-1-phosphate thymidylyltransferase activity"/>
    <property type="evidence" value="ECO:0007669"/>
    <property type="project" value="UniProtKB-EC"/>
</dbReference>
<evidence type="ECO:0000256" key="5">
    <source>
        <dbReference type="ARBA" id="ARBA00022695"/>
    </source>
</evidence>
<comment type="caution">
    <text evidence="11">The sequence shown here is derived from an EMBL/GenBank/DDBJ whole genome shotgun (WGS) entry which is preliminary data.</text>
</comment>
<dbReference type="Pfam" id="PF00483">
    <property type="entry name" value="NTP_transferase"/>
    <property type="match status" value="1"/>
</dbReference>
<reference evidence="11 12" key="1">
    <citation type="submission" date="2019-08" db="EMBL/GenBank/DDBJ databases">
        <title>In-depth cultivation of the pig gut microbiome towards novel bacterial diversity and tailored functional studies.</title>
        <authorList>
            <person name="Wylensek D."/>
            <person name="Hitch T.C.A."/>
            <person name="Clavel T."/>
        </authorList>
    </citation>
    <scope>NUCLEOTIDE SEQUENCE [LARGE SCALE GENOMIC DNA]</scope>
    <source>
        <strain evidence="11 12">SM-530-WT-4B</strain>
    </source>
</reference>
<keyword evidence="12" id="KW-1185">Reference proteome</keyword>
<evidence type="ECO:0000256" key="6">
    <source>
        <dbReference type="ARBA" id="ARBA00022723"/>
    </source>
</evidence>
<evidence type="ECO:0000256" key="4">
    <source>
        <dbReference type="ARBA" id="ARBA00022679"/>
    </source>
</evidence>
<evidence type="ECO:0000256" key="2">
    <source>
        <dbReference type="ARBA" id="ARBA00010480"/>
    </source>
</evidence>
<evidence type="ECO:0000259" key="10">
    <source>
        <dbReference type="Pfam" id="PF00483"/>
    </source>
</evidence>
<keyword evidence="5 9" id="KW-0548">Nucleotidyltransferase</keyword>
<protein>
    <recommendedName>
        <fullName evidence="3 9">Glucose-1-phosphate thymidylyltransferase</fullName>
        <ecNumber evidence="3 9">2.7.7.24</ecNumber>
    </recommendedName>
</protein>
<dbReference type="PANTHER" id="PTHR43532">
    <property type="entry name" value="GLUCOSE-1-PHOSPHATE THYMIDYLYLTRANSFERASE"/>
    <property type="match status" value="1"/>
</dbReference>
<organism evidence="11 12">
    <name type="scientific">Pyramidobacter porci</name>
    <dbReference type="NCBI Taxonomy" id="2605789"/>
    <lineage>
        <taxon>Bacteria</taxon>
        <taxon>Thermotogati</taxon>
        <taxon>Synergistota</taxon>
        <taxon>Synergistia</taxon>
        <taxon>Synergistales</taxon>
        <taxon>Dethiosulfovibrionaceae</taxon>
        <taxon>Pyramidobacter</taxon>
    </lineage>
</organism>
<name>A0A6L5Y9G9_9BACT</name>
<dbReference type="RefSeq" id="WP_154528048.1">
    <property type="nucleotide sequence ID" value="NZ_VUNH01000002.1"/>
</dbReference>
<dbReference type="PANTHER" id="PTHR43532:SF1">
    <property type="entry name" value="GLUCOSE-1-PHOSPHATE THYMIDYLYLTRANSFERASE 1"/>
    <property type="match status" value="1"/>
</dbReference>